<sequence>MLTKEDFKKQKKEAKHEIALIEQEFQNLQQKIDSPLHEKDKLWDDEEVKQLTRKRKERKYSSWTIELCTIIEELLNQLYQLTHQKRFNSIQLMKTPAYRSLSNIEILQAELKNQRLSLKSGMENVEEEITKVFQLRNKLIHSNFSYASILRENHDAKQEFESILDTVKQYRKYLKYNQPEN</sequence>
<keyword evidence="1" id="KW-0175">Coiled coil</keyword>
<proteinExistence type="predicted"/>
<dbReference type="OrthoDB" id="2610629at2"/>
<dbReference type="RefSeq" id="WP_053781753.1">
    <property type="nucleotide sequence ID" value="NZ_LITU01000060.1"/>
</dbReference>
<gene>
    <name evidence="2" type="ORF">AMS66_16005</name>
</gene>
<evidence type="ECO:0008006" key="4">
    <source>
        <dbReference type="Google" id="ProtNLM"/>
    </source>
</evidence>
<protein>
    <recommendedName>
        <fullName evidence="4">RiboL-PSP-HEPN domain-containing protein</fullName>
    </recommendedName>
</protein>
<evidence type="ECO:0000313" key="3">
    <source>
        <dbReference type="Proteomes" id="UP000037688"/>
    </source>
</evidence>
<dbReference type="Proteomes" id="UP000037688">
    <property type="component" value="Unassembled WGS sequence"/>
</dbReference>
<organism evidence="2 3">
    <name type="scientific">Paenibacillus xylanivorans</name>
    <dbReference type="NCBI Taxonomy" id="1705561"/>
    <lineage>
        <taxon>Bacteria</taxon>
        <taxon>Bacillati</taxon>
        <taxon>Bacillota</taxon>
        <taxon>Bacilli</taxon>
        <taxon>Bacillales</taxon>
        <taxon>Paenibacillaceae</taxon>
        <taxon>Paenibacillus</taxon>
    </lineage>
</organism>
<evidence type="ECO:0000256" key="1">
    <source>
        <dbReference type="SAM" id="Coils"/>
    </source>
</evidence>
<dbReference type="PATRIC" id="fig|1705561.3.peg.3267"/>
<name>A0A0M9BMT7_9BACL</name>
<comment type="caution">
    <text evidence="2">The sequence shown here is derived from an EMBL/GenBank/DDBJ whole genome shotgun (WGS) entry which is preliminary data.</text>
</comment>
<keyword evidence="3" id="KW-1185">Reference proteome</keyword>
<dbReference type="AlphaFoldDB" id="A0A0M9BMT7"/>
<accession>A0A0M9BMT7</accession>
<feature type="coiled-coil region" evidence="1">
    <location>
        <begin position="4"/>
        <end position="31"/>
    </location>
</feature>
<dbReference type="EMBL" id="LITU01000060">
    <property type="protein sequence ID" value="KOY15540.1"/>
    <property type="molecule type" value="Genomic_DNA"/>
</dbReference>
<reference evidence="2 3" key="1">
    <citation type="submission" date="2015-08" db="EMBL/GenBank/DDBJ databases">
        <title>Draft genome sequence of cellulolytic and xylanolytic Paenibacillus sp. A59, isolated from a decaying forest soil from Patagonia, Argentina.</title>
        <authorList>
            <person name="Ghio S."/>
            <person name="Caceres A.M."/>
            <person name="Talia P."/>
            <person name="Grasso D."/>
            <person name="Campos E."/>
        </authorList>
    </citation>
    <scope>NUCLEOTIDE SEQUENCE [LARGE SCALE GENOMIC DNA]</scope>
    <source>
        <strain evidence="2 3">A59</strain>
    </source>
</reference>
<evidence type="ECO:0000313" key="2">
    <source>
        <dbReference type="EMBL" id="KOY15540.1"/>
    </source>
</evidence>